<feature type="region of interest" description="Disordered" evidence="1">
    <location>
        <begin position="106"/>
        <end position="129"/>
    </location>
</feature>
<dbReference type="Gene3D" id="3.30.2220.20">
    <property type="entry name" value="Phage tail assembly chaperone gp13-like"/>
    <property type="match status" value="1"/>
</dbReference>
<dbReference type="Proteomes" id="UP000065504">
    <property type="component" value="Unassembled WGS sequence"/>
</dbReference>
<accession>A0A108CRN8</accession>
<dbReference type="AlphaFoldDB" id="A0A108CRN8"/>
<proteinExistence type="predicted"/>
<evidence type="ECO:0000313" key="3">
    <source>
        <dbReference type="Proteomes" id="UP000065504"/>
    </source>
</evidence>
<reference evidence="2 3" key="1">
    <citation type="submission" date="2015-11" db="EMBL/GenBank/DDBJ databases">
        <title>Expanding the genomic diversity of Burkholderia species for the development of highly accurate diagnostics.</title>
        <authorList>
            <person name="Sahl J."/>
            <person name="Keim P."/>
            <person name="Wagner D."/>
        </authorList>
    </citation>
    <scope>NUCLEOTIDE SEQUENCE [LARGE SCALE GENOMIC DNA]</scope>
    <source>
        <strain evidence="2 3">MSMB782WGS</strain>
    </source>
</reference>
<dbReference type="RefSeq" id="WP_059673338.1">
    <property type="nucleotide sequence ID" value="NZ_LOXR01000060.1"/>
</dbReference>
<feature type="compositionally biased region" description="Low complexity" evidence="1">
    <location>
        <begin position="113"/>
        <end position="129"/>
    </location>
</feature>
<dbReference type="InterPro" id="IPR038556">
    <property type="entry name" value="TAC_Gp13-like_sf"/>
</dbReference>
<comment type="caution">
    <text evidence="2">The sequence shown here is derived from an EMBL/GenBank/DDBJ whole genome shotgun (WGS) entry which is preliminary data.</text>
</comment>
<evidence type="ECO:0000256" key="1">
    <source>
        <dbReference type="SAM" id="MobiDB-lite"/>
    </source>
</evidence>
<dbReference type="EMBL" id="LPLU01000048">
    <property type="protein sequence ID" value="KWK79428.1"/>
    <property type="molecule type" value="Genomic_DNA"/>
</dbReference>
<name>A0A108CRN8_9BURK</name>
<evidence type="ECO:0000313" key="2">
    <source>
        <dbReference type="EMBL" id="KWK79428.1"/>
    </source>
</evidence>
<evidence type="ECO:0008006" key="4">
    <source>
        <dbReference type="Google" id="ProtNLM"/>
    </source>
</evidence>
<organism evidence="2 3">
    <name type="scientific">Burkholderia ubonensis</name>
    <dbReference type="NCBI Taxonomy" id="101571"/>
    <lineage>
        <taxon>Bacteria</taxon>
        <taxon>Pseudomonadati</taxon>
        <taxon>Pseudomonadota</taxon>
        <taxon>Betaproteobacteria</taxon>
        <taxon>Burkholderiales</taxon>
        <taxon>Burkholderiaceae</taxon>
        <taxon>Burkholderia</taxon>
        <taxon>Burkholderia cepacia complex</taxon>
    </lineage>
</organism>
<sequence>MLTREMILAARDLDSEVVEVPEWGGEVRVGVMSGAAREKMMDALSEPRKVSEFHALMLAGTLVDESGAPIFGESDLVAIAHKNPEVLGRLVDVAMRINKIGAGAVEAEEKNSEAATNASSGSGSPASSE</sequence>
<protein>
    <recommendedName>
        <fullName evidence="4">Phage tail protein</fullName>
    </recommendedName>
</protein>
<gene>
    <name evidence="2" type="ORF">WM16_07755</name>
</gene>